<dbReference type="OrthoDB" id="9788959at2"/>
<evidence type="ECO:0000256" key="1">
    <source>
        <dbReference type="ARBA" id="ARBA00008791"/>
    </source>
</evidence>
<gene>
    <name evidence="3" type="ORF">IMCC3317_09950</name>
</gene>
<dbReference type="RefSeq" id="WP_160128379.1">
    <property type="nucleotide sequence ID" value="NZ_CP019288.1"/>
</dbReference>
<dbReference type="PRINTS" id="PR01438">
    <property type="entry name" value="UNVRSLSTRESS"/>
</dbReference>
<dbReference type="EMBL" id="CP019288">
    <property type="protein sequence ID" value="QHI35649.1"/>
    <property type="molecule type" value="Genomic_DNA"/>
</dbReference>
<dbReference type="PANTHER" id="PTHR46268">
    <property type="entry name" value="STRESS RESPONSE PROTEIN NHAX"/>
    <property type="match status" value="1"/>
</dbReference>
<dbReference type="InterPro" id="IPR006015">
    <property type="entry name" value="Universal_stress_UspA"/>
</dbReference>
<name>A0A7L4ZGU8_9FLAO</name>
<evidence type="ECO:0000313" key="4">
    <source>
        <dbReference type="Proteomes" id="UP000464657"/>
    </source>
</evidence>
<dbReference type="PANTHER" id="PTHR46268:SF6">
    <property type="entry name" value="UNIVERSAL STRESS PROTEIN UP12"/>
    <property type="match status" value="1"/>
</dbReference>
<dbReference type="Proteomes" id="UP000464657">
    <property type="component" value="Chromosome"/>
</dbReference>
<dbReference type="CDD" id="cd00293">
    <property type="entry name" value="USP-like"/>
    <property type="match status" value="1"/>
</dbReference>
<proteinExistence type="inferred from homology"/>
<sequence>MRRKILIPTDFSKNAWHAVKYATRLYETDACDFYLLHVFSPPKNVVDSLFNMVEGSESYETAKSESDKELNNIVELLKLSNDENSDHQFKTISDFNDVIKAIKNVVEKKDIEIVIMGTKGATNNNDAVFGSVAVNAMEKVRNCPVLVIPENATHSLPKEIVFPTSYKTHYKRRELQYVTDIAKKCNATVAILHVSDKELNKEQKENQKMLEEIFAEITYSFHSLSSHSVTDAVNIFIESRNSDMVTFINKKHSFFGSVLTNPMVKEITFSKVPILVLHDLRN</sequence>
<dbReference type="AlphaFoldDB" id="A0A7L4ZGU8"/>
<evidence type="ECO:0000313" key="3">
    <source>
        <dbReference type="EMBL" id="QHI35649.1"/>
    </source>
</evidence>
<dbReference type="InterPro" id="IPR014729">
    <property type="entry name" value="Rossmann-like_a/b/a_fold"/>
</dbReference>
<reference evidence="3 4" key="1">
    <citation type="journal article" date="2013" name="Int. J. Syst. Evol. Microbiol.">
        <title>Kordia antarctica sp. nov., isolated from Antarctic seawater.</title>
        <authorList>
            <person name="Baek K."/>
            <person name="Choi A."/>
            <person name="Kang I."/>
            <person name="Lee K."/>
            <person name="Cho J.C."/>
        </authorList>
    </citation>
    <scope>NUCLEOTIDE SEQUENCE [LARGE SCALE GENOMIC DNA]</scope>
    <source>
        <strain evidence="3 4">IMCC3317</strain>
    </source>
</reference>
<dbReference type="Gene3D" id="3.40.50.620">
    <property type="entry name" value="HUPs"/>
    <property type="match status" value="2"/>
</dbReference>
<evidence type="ECO:0000259" key="2">
    <source>
        <dbReference type="Pfam" id="PF00582"/>
    </source>
</evidence>
<accession>A0A7L4ZGU8</accession>
<feature type="domain" description="UspA" evidence="2">
    <location>
        <begin position="1"/>
        <end position="149"/>
    </location>
</feature>
<dbReference type="KEGG" id="kan:IMCC3317_09950"/>
<comment type="similarity">
    <text evidence="1">Belongs to the universal stress protein A family.</text>
</comment>
<organism evidence="3 4">
    <name type="scientific">Kordia antarctica</name>
    <dbReference type="NCBI Taxonomy" id="1218801"/>
    <lineage>
        <taxon>Bacteria</taxon>
        <taxon>Pseudomonadati</taxon>
        <taxon>Bacteroidota</taxon>
        <taxon>Flavobacteriia</taxon>
        <taxon>Flavobacteriales</taxon>
        <taxon>Flavobacteriaceae</taxon>
        <taxon>Kordia</taxon>
    </lineage>
</organism>
<dbReference type="Pfam" id="PF00582">
    <property type="entry name" value="Usp"/>
    <property type="match status" value="1"/>
</dbReference>
<protein>
    <recommendedName>
        <fullName evidence="2">UspA domain-containing protein</fullName>
    </recommendedName>
</protein>
<dbReference type="InterPro" id="IPR006016">
    <property type="entry name" value="UspA"/>
</dbReference>
<dbReference type="SUPFAM" id="SSF52402">
    <property type="entry name" value="Adenine nucleotide alpha hydrolases-like"/>
    <property type="match status" value="2"/>
</dbReference>
<keyword evidence="4" id="KW-1185">Reference proteome</keyword>